<organism evidence="1 2">
    <name type="scientific">Auriscalpium vulgare</name>
    <dbReference type="NCBI Taxonomy" id="40419"/>
    <lineage>
        <taxon>Eukaryota</taxon>
        <taxon>Fungi</taxon>
        <taxon>Dikarya</taxon>
        <taxon>Basidiomycota</taxon>
        <taxon>Agaricomycotina</taxon>
        <taxon>Agaricomycetes</taxon>
        <taxon>Russulales</taxon>
        <taxon>Auriscalpiaceae</taxon>
        <taxon>Auriscalpium</taxon>
    </lineage>
</organism>
<accession>A0ACB8R4Z1</accession>
<comment type="caution">
    <text evidence="1">The sequence shown here is derived from an EMBL/GenBank/DDBJ whole genome shotgun (WGS) entry which is preliminary data.</text>
</comment>
<name>A0ACB8R4Z1_9AGAM</name>
<sequence>MDDLINPRTAGFKCLRTPPNLYFGNDQIGAYFTCSLICCNVLRTFAPESDHATCNRDLPEGCARCKQQTPKICCELCAPDSFTSFALPPSDISTQAKSKKRTRVSQKYKSGPHDMALRDALHSFRREHTVKLFDEPTLWTYGPSLIMSDAILSRIVDATHAHRIKSVEDLQETTHWNRAADLGAEVLALINLHVPPPPPPPPLRNANDPQSSTSQAASSAPRSVSIKRCGACGAQGHIGA</sequence>
<dbReference type="Proteomes" id="UP000814033">
    <property type="component" value="Unassembled WGS sequence"/>
</dbReference>
<reference evidence="1" key="1">
    <citation type="submission" date="2021-02" db="EMBL/GenBank/DDBJ databases">
        <authorList>
            <consortium name="DOE Joint Genome Institute"/>
            <person name="Ahrendt S."/>
            <person name="Looney B.P."/>
            <person name="Miyauchi S."/>
            <person name="Morin E."/>
            <person name="Drula E."/>
            <person name="Courty P.E."/>
            <person name="Chicoki N."/>
            <person name="Fauchery L."/>
            <person name="Kohler A."/>
            <person name="Kuo A."/>
            <person name="Labutti K."/>
            <person name="Pangilinan J."/>
            <person name="Lipzen A."/>
            <person name="Riley R."/>
            <person name="Andreopoulos W."/>
            <person name="He G."/>
            <person name="Johnson J."/>
            <person name="Barry K.W."/>
            <person name="Grigoriev I.V."/>
            <person name="Nagy L."/>
            <person name="Hibbett D."/>
            <person name="Henrissat B."/>
            <person name="Matheny P.B."/>
            <person name="Labbe J."/>
            <person name="Martin F."/>
        </authorList>
    </citation>
    <scope>NUCLEOTIDE SEQUENCE</scope>
    <source>
        <strain evidence="1">FP105234-sp</strain>
    </source>
</reference>
<evidence type="ECO:0000313" key="2">
    <source>
        <dbReference type="Proteomes" id="UP000814033"/>
    </source>
</evidence>
<keyword evidence="2" id="KW-1185">Reference proteome</keyword>
<reference evidence="1" key="2">
    <citation type="journal article" date="2022" name="New Phytol.">
        <title>Evolutionary transition to the ectomycorrhizal habit in the genomes of a hyperdiverse lineage of mushroom-forming fungi.</title>
        <authorList>
            <person name="Looney B."/>
            <person name="Miyauchi S."/>
            <person name="Morin E."/>
            <person name="Drula E."/>
            <person name="Courty P.E."/>
            <person name="Kohler A."/>
            <person name="Kuo A."/>
            <person name="LaButti K."/>
            <person name="Pangilinan J."/>
            <person name="Lipzen A."/>
            <person name="Riley R."/>
            <person name="Andreopoulos W."/>
            <person name="He G."/>
            <person name="Johnson J."/>
            <person name="Nolan M."/>
            <person name="Tritt A."/>
            <person name="Barry K.W."/>
            <person name="Grigoriev I.V."/>
            <person name="Nagy L.G."/>
            <person name="Hibbett D."/>
            <person name="Henrissat B."/>
            <person name="Matheny P.B."/>
            <person name="Labbe J."/>
            <person name="Martin F.M."/>
        </authorList>
    </citation>
    <scope>NUCLEOTIDE SEQUENCE</scope>
    <source>
        <strain evidence="1">FP105234-sp</strain>
    </source>
</reference>
<dbReference type="EMBL" id="MU276382">
    <property type="protein sequence ID" value="KAI0038957.1"/>
    <property type="molecule type" value="Genomic_DNA"/>
</dbReference>
<protein>
    <submittedName>
        <fullName evidence="1">Uncharacterized protein</fullName>
    </submittedName>
</protein>
<proteinExistence type="predicted"/>
<gene>
    <name evidence="1" type="ORF">FA95DRAFT_1504847</name>
</gene>
<evidence type="ECO:0000313" key="1">
    <source>
        <dbReference type="EMBL" id="KAI0038957.1"/>
    </source>
</evidence>